<dbReference type="Proteomes" id="UP000295729">
    <property type="component" value="Unassembled WGS sequence"/>
</dbReference>
<keyword evidence="4 6" id="KW-1133">Transmembrane helix</keyword>
<dbReference type="PROSITE" id="PS50850">
    <property type="entry name" value="MFS"/>
    <property type="match status" value="1"/>
</dbReference>
<feature type="transmembrane region" description="Helical" evidence="6">
    <location>
        <begin position="302"/>
        <end position="324"/>
    </location>
</feature>
<sequence length="399" mass="42559">MAALMAFNQVVSHGFGLFLFVALVPEMRMDMSIEAWHLAFIGAGSQVSYLIGAALLGVWGHKLPSNKLLLVSGLVTASILLSMIFIHSPIVMIFGLCLMAISAAICWGGIVEIIAGCSQMGDRSTHLSIASSGTAWGYGLNGLLLLTVVPALGWQAAWFVAGMIAVMCLLMTSKVIKMKCAEVNSLVSFERMVSLPVALSTKELLKVVLIEPVARSTCLILFLVGLATMPFSTWLNVYLAELAVPGSLMGLAWLSVGLSGMVSGLIIGRLADRKGSSTTLFCIFSIFFVSSVAFVLDPAKWVLLVSVAYGLMYFPVWGILAGWVNRAYSSKATMQINGIGMITFGAGGVLGNALAGVVQQYTGSISILFEGICVVGFALVLFSMYLLLSEFLLRRHVVT</sequence>
<reference evidence="8 9" key="1">
    <citation type="submission" date="2019-03" db="EMBL/GenBank/DDBJ databases">
        <title>Genomic Encyclopedia of Type Strains, Phase IV (KMG-IV): sequencing the most valuable type-strain genomes for metagenomic binning, comparative biology and taxonomic classification.</title>
        <authorList>
            <person name="Goeker M."/>
        </authorList>
    </citation>
    <scope>NUCLEOTIDE SEQUENCE [LARGE SCALE GENOMIC DNA]</scope>
    <source>
        <strain evidence="8 9">DSM 5604</strain>
    </source>
</reference>
<comment type="subcellular location">
    <subcellularLocation>
        <location evidence="1">Cell membrane</location>
        <topology evidence="1">Multi-pass membrane protein</topology>
    </subcellularLocation>
</comment>
<dbReference type="InterPro" id="IPR020846">
    <property type="entry name" value="MFS_dom"/>
</dbReference>
<evidence type="ECO:0000313" key="8">
    <source>
        <dbReference type="EMBL" id="TDR06641.1"/>
    </source>
</evidence>
<dbReference type="PANTHER" id="PTHR43124:SF3">
    <property type="entry name" value="CHLORAMPHENICOL EFFLUX PUMP RV0191"/>
    <property type="match status" value="1"/>
</dbReference>
<dbReference type="Gene3D" id="1.20.1250.20">
    <property type="entry name" value="MFS general substrate transporter like domains"/>
    <property type="match status" value="2"/>
</dbReference>
<dbReference type="InterPro" id="IPR011701">
    <property type="entry name" value="MFS"/>
</dbReference>
<keyword evidence="5 6" id="KW-0472">Membrane</keyword>
<feature type="transmembrane region" description="Helical" evidence="6">
    <location>
        <begin position="152"/>
        <end position="171"/>
    </location>
</feature>
<dbReference type="GO" id="GO:0022857">
    <property type="term" value="F:transmembrane transporter activity"/>
    <property type="evidence" value="ECO:0007669"/>
    <property type="project" value="InterPro"/>
</dbReference>
<evidence type="ECO:0000256" key="6">
    <source>
        <dbReference type="SAM" id="Phobius"/>
    </source>
</evidence>
<dbReference type="GO" id="GO:0005886">
    <property type="term" value="C:plasma membrane"/>
    <property type="evidence" value="ECO:0007669"/>
    <property type="project" value="UniProtKB-SubCell"/>
</dbReference>
<evidence type="ECO:0000313" key="9">
    <source>
        <dbReference type="Proteomes" id="UP000295729"/>
    </source>
</evidence>
<protein>
    <submittedName>
        <fullName evidence="8">Putative MFS family arabinose efflux permease</fullName>
    </submittedName>
</protein>
<feature type="transmembrane region" description="Helical" evidence="6">
    <location>
        <begin position="36"/>
        <end position="56"/>
    </location>
</feature>
<dbReference type="EMBL" id="SNZA01000005">
    <property type="protein sequence ID" value="TDR06641.1"/>
    <property type="molecule type" value="Genomic_DNA"/>
</dbReference>
<keyword evidence="3 6" id="KW-0812">Transmembrane</keyword>
<keyword evidence="9" id="KW-1185">Reference proteome</keyword>
<dbReference type="InterPro" id="IPR036259">
    <property type="entry name" value="MFS_trans_sf"/>
</dbReference>
<organism evidence="8 9">
    <name type="scientific">Marinomonas communis</name>
    <dbReference type="NCBI Taxonomy" id="28254"/>
    <lineage>
        <taxon>Bacteria</taxon>
        <taxon>Pseudomonadati</taxon>
        <taxon>Pseudomonadota</taxon>
        <taxon>Gammaproteobacteria</taxon>
        <taxon>Oceanospirillales</taxon>
        <taxon>Oceanospirillaceae</taxon>
        <taxon>Marinomonas</taxon>
    </lineage>
</organism>
<dbReference type="PANTHER" id="PTHR43124">
    <property type="entry name" value="PURINE EFFLUX PUMP PBUE"/>
    <property type="match status" value="1"/>
</dbReference>
<feature type="transmembrane region" description="Helical" evidence="6">
    <location>
        <begin position="278"/>
        <end position="296"/>
    </location>
</feature>
<comment type="caution">
    <text evidence="8">The sequence shown here is derived from an EMBL/GenBank/DDBJ whole genome shotgun (WGS) entry which is preliminary data.</text>
</comment>
<feature type="transmembrane region" description="Helical" evidence="6">
    <location>
        <begin position="367"/>
        <end position="388"/>
    </location>
</feature>
<dbReference type="AlphaFoldDB" id="A0A4R6WZE4"/>
<feature type="transmembrane region" description="Helical" evidence="6">
    <location>
        <begin position="68"/>
        <end position="86"/>
    </location>
</feature>
<evidence type="ECO:0000256" key="2">
    <source>
        <dbReference type="ARBA" id="ARBA00022475"/>
    </source>
</evidence>
<dbReference type="SUPFAM" id="SSF103473">
    <property type="entry name" value="MFS general substrate transporter"/>
    <property type="match status" value="1"/>
</dbReference>
<feature type="transmembrane region" description="Helical" evidence="6">
    <location>
        <begin position="336"/>
        <end position="355"/>
    </location>
</feature>
<proteinExistence type="predicted"/>
<evidence type="ECO:0000256" key="3">
    <source>
        <dbReference type="ARBA" id="ARBA00022692"/>
    </source>
</evidence>
<gene>
    <name evidence="8" type="ORF">C8D85_2827</name>
</gene>
<accession>A0A4R6WZE4</accession>
<evidence type="ECO:0000256" key="5">
    <source>
        <dbReference type="ARBA" id="ARBA00023136"/>
    </source>
</evidence>
<feature type="transmembrane region" description="Helical" evidence="6">
    <location>
        <begin position="251"/>
        <end position="271"/>
    </location>
</feature>
<keyword evidence="2" id="KW-1003">Cell membrane</keyword>
<feature type="domain" description="Major facilitator superfamily (MFS) profile" evidence="7">
    <location>
        <begin position="2"/>
        <end position="388"/>
    </location>
</feature>
<feature type="transmembrane region" description="Helical" evidence="6">
    <location>
        <begin position="92"/>
        <end position="115"/>
    </location>
</feature>
<feature type="transmembrane region" description="Helical" evidence="6">
    <location>
        <begin position="219"/>
        <end position="239"/>
    </location>
</feature>
<evidence type="ECO:0000259" key="7">
    <source>
        <dbReference type="PROSITE" id="PS50850"/>
    </source>
</evidence>
<feature type="transmembrane region" description="Helical" evidence="6">
    <location>
        <begin position="7"/>
        <end position="24"/>
    </location>
</feature>
<feature type="transmembrane region" description="Helical" evidence="6">
    <location>
        <begin position="127"/>
        <end position="146"/>
    </location>
</feature>
<dbReference type="InterPro" id="IPR050189">
    <property type="entry name" value="MFS_Efflux_Transporters"/>
</dbReference>
<evidence type="ECO:0000256" key="1">
    <source>
        <dbReference type="ARBA" id="ARBA00004651"/>
    </source>
</evidence>
<dbReference type="Pfam" id="PF07690">
    <property type="entry name" value="MFS_1"/>
    <property type="match status" value="1"/>
</dbReference>
<name>A0A4R6WZE4_9GAMM</name>
<evidence type="ECO:0000256" key="4">
    <source>
        <dbReference type="ARBA" id="ARBA00022989"/>
    </source>
</evidence>